<dbReference type="FunFam" id="3.80.30.20:FF:000001">
    <property type="entry name" value="tRNA-2-methylthio-N(6)-dimethylallyladenosine synthase 2"/>
    <property type="match status" value="1"/>
</dbReference>
<evidence type="ECO:0000256" key="6">
    <source>
        <dbReference type="ARBA" id="ARBA00022691"/>
    </source>
</evidence>
<reference evidence="16" key="2">
    <citation type="journal article" date="2021" name="PeerJ">
        <title>Extensive microbial diversity within the chicken gut microbiome revealed by metagenomics and culture.</title>
        <authorList>
            <person name="Gilroy R."/>
            <person name="Ravi A."/>
            <person name="Getino M."/>
            <person name="Pursley I."/>
            <person name="Horton D.L."/>
            <person name="Alikhan N.F."/>
            <person name="Baker D."/>
            <person name="Gharbi K."/>
            <person name="Hall N."/>
            <person name="Watson M."/>
            <person name="Adriaenssens E.M."/>
            <person name="Foster-Nyarko E."/>
            <person name="Jarju S."/>
            <person name="Secka A."/>
            <person name="Antonio M."/>
            <person name="Oren A."/>
            <person name="Chaudhuri R.R."/>
            <person name="La Ragione R."/>
            <person name="Hildebrand F."/>
            <person name="Pallen M.J."/>
        </authorList>
    </citation>
    <scope>NUCLEOTIDE SEQUENCE</scope>
    <source>
        <strain evidence="16">7293</strain>
    </source>
</reference>
<dbReference type="InterPro" id="IPR058240">
    <property type="entry name" value="rSAM_sf"/>
</dbReference>
<dbReference type="CDD" id="cd01335">
    <property type="entry name" value="Radical_SAM"/>
    <property type="match status" value="1"/>
</dbReference>
<dbReference type="InterPro" id="IPR013848">
    <property type="entry name" value="Methylthiotransferase_N"/>
</dbReference>
<dbReference type="GO" id="GO:0035597">
    <property type="term" value="F:tRNA-2-methylthio-N(6)-dimethylallyladenosine(37) synthase activity"/>
    <property type="evidence" value="ECO:0007669"/>
    <property type="project" value="UniProtKB-EC"/>
</dbReference>
<keyword evidence="4" id="KW-0963">Cytoplasm</keyword>
<dbReference type="AlphaFoldDB" id="A0A9D9E413"/>
<evidence type="ECO:0000256" key="9">
    <source>
        <dbReference type="ARBA" id="ARBA00023014"/>
    </source>
</evidence>
<dbReference type="SFLD" id="SFLDG01082">
    <property type="entry name" value="B12-binding_domain_containing"/>
    <property type="match status" value="1"/>
</dbReference>
<accession>A0A9D9E413</accession>
<evidence type="ECO:0000259" key="14">
    <source>
        <dbReference type="PROSITE" id="PS51449"/>
    </source>
</evidence>
<gene>
    <name evidence="16" type="primary">miaB</name>
    <name evidence="16" type="ORF">IAA97_06920</name>
</gene>
<comment type="cofactor">
    <cofactor evidence="1">
        <name>[4Fe-4S] cluster</name>
        <dbReference type="ChEBI" id="CHEBI:49883"/>
    </cofactor>
</comment>
<dbReference type="InterPro" id="IPR007197">
    <property type="entry name" value="rSAM"/>
</dbReference>
<comment type="function">
    <text evidence="2">Catalyzes the methylthiolation of N6-(dimethylallyl)adenosine (i(6)A), leading to the formation of 2-methylthio-N6-(dimethylallyl)adenosine (ms(2)i(6)A) at position 37 in tRNAs that read codons beginning with uridine.</text>
</comment>
<evidence type="ECO:0000256" key="8">
    <source>
        <dbReference type="ARBA" id="ARBA00023004"/>
    </source>
</evidence>
<dbReference type="PROSITE" id="PS51449">
    <property type="entry name" value="MTTASE_N"/>
    <property type="match status" value="1"/>
</dbReference>
<dbReference type="GO" id="GO:0046872">
    <property type="term" value="F:metal ion binding"/>
    <property type="evidence" value="ECO:0007669"/>
    <property type="project" value="UniProtKB-KW"/>
</dbReference>
<proteinExistence type="predicted"/>
<evidence type="ECO:0000256" key="1">
    <source>
        <dbReference type="ARBA" id="ARBA00001966"/>
    </source>
</evidence>
<dbReference type="InterPro" id="IPR005839">
    <property type="entry name" value="Methylthiotransferase"/>
</dbReference>
<dbReference type="SMART" id="SM00729">
    <property type="entry name" value="Elp3"/>
    <property type="match status" value="1"/>
</dbReference>
<organism evidence="16 17">
    <name type="scientific">Candidatus Ornithospirochaeta stercoripullorum</name>
    <dbReference type="NCBI Taxonomy" id="2840899"/>
    <lineage>
        <taxon>Bacteria</taxon>
        <taxon>Pseudomonadati</taxon>
        <taxon>Spirochaetota</taxon>
        <taxon>Spirochaetia</taxon>
        <taxon>Spirochaetales</taxon>
        <taxon>Spirochaetaceae</taxon>
        <taxon>Spirochaetaceae incertae sedis</taxon>
        <taxon>Candidatus Ornithospirochaeta</taxon>
    </lineage>
</organism>
<keyword evidence="6" id="KW-0949">S-adenosyl-L-methionine</keyword>
<protein>
    <recommendedName>
        <fullName evidence="11">tRNA-2-methylthio-N(6)-dimethylallyladenosine synthase</fullName>
        <ecNumber evidence="10">2.8.4.3</ecNumber>
    </recommendedName>
    <alternativeName>
        <fullName evidence="13">(Dimethylallyl)adenosine tRNA methylthiotransferase MiaB</fullName>
    </alternativeName>
    <alternativeName>
        <fullName evidence="12">tRNA-i(6)A37 methylthiotransferase</fullName>
    </alternativeName>
</protein>
<keyword evidence="3" id="KW-0004">4Fe-4S</keyword>
<dbReference type="InterPro" id="IPR038135">
    <property type="entry name" value="Methylthiotransferase_N_sf"/>
</dbReference>
<feature type="domain" description="MTTase N-terminal" evidence="14">
    <location>
        <begin position="1"/>
        <end position="116"/>
    </location>
</feature>
<dbReference type="FunFam" id="3.40.50.12160:FF:000003">
    <property type="entry name" value="CDK5 regulatory subunit-associated protein 1"/>
    <property type="match status" value="1"/>
</dbReference>
<dbReference type="NCBIfam" id="TIGR00089">
    <property type="entry name" value="MiaB/RimO family radical SAM methylthiotransferase"/>
    <property type="match status" value="1"/>
</dbReference>
<dbReference type="Proteomes" id="UP000823615">
    <property type="component" value="Unassembled WGS sequence"/>
</dbReference>
<dbReference type="PANTHER" id="PTHR43020">
    <property type="entry name" value="CDK5 REGULATORY SUBUNIT-ASSOCIATED PROTEIN 1"/>
    <property type="match status" value="1"/>
</dbReference>
<evidence type="ECO:0000256" key="7">
    <source>
        <dbReference type="ARBA" id="ARBA00022723"/>
    </source>
</evidence>
<dbReference type="SUPFAM" id="SSF102114">
    <property type="entry name" value="Radical SAM enzymes"/>
    <property type="match status" value="1"/>
</dbReference>
<evidence type="ECO:0000256" key="2">
    <source>
        <dbReference type="ARBA" id="ARBA00003234"/>
    </source>
</evidence>
<dbReference type="EMBL" id="JADIMT010000080">
    <property type="protein sequence ID" value="MBO8436694.1"/>
    <property type="molecule type" value="Genomic_DNA"/>
</dbReference>
<evidence type="ECO:0000259" key="15">
    <source>
        <dbReference type="PROSITE" id="PS51918"/>
    </source>
</evidence>
<dbReference type="GO" id="GO:0051539">
    <property type="term" value="F:4 iron, 4 sulfur cluster binding"/>
    <property type="evidence" value="ECO:0007669"/>
    <property type="project" value="UniProtKB-KW"/>
</dbReference>
<evidence type="ECO:0000256" key="5">
    <source>
        <dbReference type="ARBA" id="ARBA00022679"/>
    </source>
</evidence>
<sequence length="429" mass="49075">MRFLIESYGCQLNMAESDAIETMLIGRGWEKTEDPDKADAVIINTCSVRKTAENRVWGRLGFWSAEKKKHALQLVVTGCMAERLKDELKKEAQFIDAVIGTDEKAEIPDFLSGSPLEQHDSYRFLSSYYKEGEFSSYVPIMNGCNNFCSYCIVPYVRGREVSRPVEEIIEEIGLLEQKGVREITLLGQNVNSYSSQYNGKHVDFPTLLEIILPYLRSIVFVRFESPHPKDFSDHLISVIADNSRIAKHIHLPMQSGSTRILQLMNRKTTRKDFLYLVQKMKDRIPALTLSTDVMTGFPSETEEEYEDTLSAMEEMGCTEAFMYYFNPREGTRAAAMDGQIEESVRIKRLERLIDEQIKRQQAIKEKMLPFTALAIVTGISRDDSDRYLARGEHNDYFSFSSSVAHKPGDLVIIDSDELKGNTFRGRERV</sequence>
<evidence type="ECO:0000313" key="17">
    <source>
        <dbReference type="Proteomes" id="UP000823615"/>
    </source>
</evidence>
<dbReference type="PROSITE" id="PS51918">
    <property type="entry name" value="RADICAL_SAM"/>
    <property type="match status" value="1"/>
</dbReference>
<dbReference type="PANTHER" id="PTHR43020:SF2">
    <property type="entry name" value="MITOCHONDRIAL TRNA METHYLTHIOTRANSFERASE CDK5RAP1"/>
    <property type="match status" value="1"/>
</dbReference>
<evidence type="ECO:0000256" key="12">
    <source>
        <dbReference type="ARBA" id="ARBA00080698"/>
    </source>
</evidence>
<comment type="caution">
    <text evidence="16">The sequence shown here is derived from an EMBL/GenBank/DDBJ whole genome shotgun (WGS) entry which is preliminary data.</text>
</comment>
<keyword evidence="7" id="KW-0479">Metal-binding</keyword>
<dbReference type="NCBIfam" id="TIGR01574">
    <property type="entry name" value="miaB-methiolase"/>
    <property type="match status" value="1"/>
</dbReference>
<evidence type="ECO:0000313" key="16">
    <source>
        <dbReference type="EMBL" id="MBO8436694.1"/>
    </source>
</evidence>
<dbReference type="Pfam" id="PF00919">
    <property type="entry name" value="UPF0004"/>
    <property type="match status" value="1"/>
</dbReference>
<keyword evidence="8" id="KW-0408">Iron</keyword>
<dbReference type="SFLD" id="SFLDG01061">
    <property type="entry name" value="methylthiotransferase"/>
    <property type="match status" value="1"/>
</dbReference>
<dbReference type="Pfam" id="PF04055">
    <property type="entry name" value="Radical_SAM"/>
    <property type="match status" value="1"/>
</dbReference>
<dbReference type="InterPro" id="IPR020612">
    <property type="entry name" value="Methylthiotransferase_CS"/>
</dbReference>
<reference evidence="16" key="1">
    <citation type="submission" date="2020-10" db="EMBL/GenBank/DDBJ databases">
        <authorList>
            <person name="Gilroy R."/>
        </authorList>
    </citation>
    <scope>NUCLEOTIDE SEQUENCE</scope>
    <source>
        <strain evidence="16">7293</strain>
    </source>
</reference>
<dbReference type="SFLD" id="SFLDS00029">
    <property type="entry name" value="Radical_SAM"/>
    <property type="match status" value="1"/>
</dbReference>
<evidence type="ECO:0000256" key="10">
    <source>
        <dbReference type="ARBA" id="ARBA00033765"/>
    </source>
</evidence>
<dbReference type="Gene3D" id="3.40.50.12160">
    <property type="entry name" value="Methylthiotransferase, N-terminal domain"/>
    <property type="match status" value="1"/>
</dbReference>
<evidence type="ECO:0000256" key="3">
    <source>
        <dbReference type="ARBA" id="ARBA00022485"/>
    </source>
</evidence>
<feature type="domain" description="Radical SAM core" evidence="15">
    <location>
        <begin position="130"/>
        <end position="362"/>
    </location>
</feature>
<evidence type="ECO:0000256" key="11">
    <source>
        <dbReference type="ARBA" id="ARBA00068570"/>
    </source>
</evidence>
<dbReference type="InterPro" id="IPR006638">
    <property type="entry name" value="Elp3/MiaA/NifB-like_rSAM"/>
</dbReference>
<keyword evidence="9" id="KW-0411">Iron-sulfur</keyword>
<dbReference type="InterPro" id="IPR023404">
    <property type="entry name" value="rSAM_horseshoe"/>
</dbReference>
<dbReference type="PROSITE" id="PS01278">
    <property type="entry name" value="MTTASE_RADICAL"/>
    <property type="match status" value="1"/>
</dbReference>
<dbReference type="Gene3D" id="3.80.30.20">
    <property type="entry name" value="tm_1862 like domain"/>
    <property type="match status" value="1"/>
</dbReference>
<dbReference type="EC" id="2.8.4.3" evidence="10"/>
<evidence type="ECO:0000256" key="4">
    <source>
        <dbReference type="ARBA" id="ARBA00022490"/>
    </source>
</evidence>
<name>A0A9D9E413_9SPIO</name>
<keyword evidence="5 16" id="KW-0808">Transferase</keyword>
<dbReference type="GO" id="GO:0005829">
    <property type="term" value="C:cytosol"/>
    <property type="evidence" value="ECO:0007669"/>
    <property type="project" value="TreeGrafter"/>
</dbReference>
<evidence type="ECO:0000256" key="13">
    <source>
        <dbReference type="ARBA" id="ARBA00081141"/>
    </source>
</evidence>